<evidence type="ECO:0000313" key="1">
    <source>
        <dbReference type="EMBL" id="MEE1977782.1"/>
    </source>
</evidence>
<dbReference type="InterPro" id="IPR008969">
    <property type="entry name" value="CarboxyPept-like_regulatory"/>
</dbReference>
<dbReference type="Proteomes" id="UP001356308">
    <property type="component" value="Unassembled WGS sequence"/>
</dbReference>
<accession>A0ABU7IXR4</accession>
<comment type="caution">
    <text evidence="1">The sequence shown here is derived from an EMBL/GenBank/DDBJ whole genome shotgun (WGS) entry which is preliminary data.</text>
</comment>
<protein>
    <submittedName>
        <fullName evidence="1">Carboxypeptidase-like regulatory domain-containing protein</fullName>
    </submittedName>
</protein>
<reference evidence="1 2" key="1">
    <citation type="submission" date="2024-01" db="EMBL/GenBank/DDBJ databases">
        <title>Maribacter spp. originated from different algae showed divergent polysaccharides utilization ability.</title>
        <authorList>
            <person name="Wang H."/>
            <person name="Wu Y."/>
        </authorList>
    </citation>
    <scope>NUCLEOTIDE SEQUENCE [LARGE SCALE GENOMIC DNA]</scope>
    <source>
        <strain evidence="1 2">PR1</strain>
    </source>
</reference>
<dbReference type="EMBL" id="JAZDDG010000008">
    <property type="protein sequence ID" value="MEE1977782.1"/>
    <property type="molecule type" value="Genomic_DNA"/>
</dbReference>
<keyword evidence="2" id="KW-1185">Reference proteome</keyword>
<dbReference type="Pfam" id="PF13715">
    <property type="entry name" value="CarbopepD_reg_2"/>
    <property type="match status" value="1"/>
</dbReference>
<dbReference type="RefSeq" id="WP_272652464.1">
    <property type="nucleotide sequence ID" value="NZ_JAZDDG010000008.1"/>
</dbReference>
<evidence type="ECO:0000313" key="2">
    <source>
        <dbReference type="Proteomes" id="UP001356308"/>
    </source>
</evidence>
<sequence>MIRNYLFLVLLSISAICYCQQRDYIFGQLVDATQNEPIPFASIRVKGAAMGVISNIDGTFRIPMRYKSMGEILEISCMGYGTKNIPMRDLRISEANIIVLQPSAMELKEAVVKAKLKKLNARELMRMAIARIPQNYPLMPYSMVGYYRDYQVKNGSYTNLNEAVVNLYDEGFSKKDNFDNQYELFSYRHNTDFEVDPFAKQPYDYGGYNKVIPHAKMENTGGNELITLMIHDAIRNYQIDVYSFINDMSLDFLENHRFRLMGTTNYKDTKVYNIACYYRDNDYRSEGRIFLDTGNFSILKLDYSLYRRKKPGENDKAINPLERYSDGFKETEGENLYRIITEYYKGEKDKMYLGYISFYNKMLIQRPPEFFSKLVVDLRDNSFKIRLNKVPANLDEIKNGDFKIKYKGELLPIKDFFFSEDERRFTICPHTKYTKVADALEYIFTENDKAEIANLNYSYGEIRDSLGNKLDERKWEYLHQYREFFVQETTPFSTIGDISKDSLMHKMKPLDSEIQHISKQALKKDYWMNTPLPNVTN</sequence>
<proteinExistence type="predicted"/>
<dbReference type="SUPFAM" id="SSF49464">
    <property type="entry name" value="Carboxypeptidase regulatory domain-like"/>
    <property type="match status" value="1"/>
</dbReference>
<gene>
    <name evidence="1" type="ORF">V1I91_17005</name>
</gene>
<organism evidence="1 2">
    <name type="scientific">Maribacter cobaltidurans</name>
    <dbReference type="NCBI Taxonomy" id="1178778"/>
    <lineage>
        <taxon>Bacteria</taxon>
        <taxon>Pseudomonadati</taxon>
        <taxon>Bacteroidota</taxon>
        <taxon>Flavobacteriia</taxon>
        <taxon>Flavobacteriales</taxon>
        <taxon>Flavobacteriaceae</taxon>
        <taxon>Maribacter</taxon>
    </lineage>
</organism>
<name>A0ABU7IXR4_9FLAO</name>